<keyword evidence="3" id="KW-1185">Reference proteome</keyword>
<feature type="compositionally biased region" description="Polar residues" evidence="1">
    <location>
        <begin position="166"/>
        <end position="177"/>
    </location>
</feature>
<evidence type="ECO:0000313" key="3">
    <source>
        <dbReference type="Proteomes" id="UP000230066"/>
    </source>
</evidence>
<accession>A0A4E0R7S8</accession>
<reference evidence="2" key="1">
    <citation type="submission" date="2019-03" db="EMBL/GenBank/DDBJ databases">
        <title>Improved annotation for the trematode Fasciola hepatica.</title>
        <authorList>
            <person name="Choi Y.-J."/>
            <person name="Martin J."/>
            <person name="Mitreva M."/>
        </authorList>
    </citation>
    <scope>NUCLEOTIDE SEQUENCE [LARGE SCALE GENOMIC DNA]</scope>
</reference>
<protein>
    <submittedName>
        <fullName evidence="2">Uncharacterized protein</fullName>
    </submittedName>
</protein>
<name>A0A4E0R7S8_FASHE</name>
<feature type="region of interest" description="Disordered" evidence="1">
    <location>
        <begin position="165"/>
        <end position="184"/>
    </location>
</feature>
<comment type="caution">
    <text evidence="2">The sequence shown here is derived from an EMBL/GenBank/DDBJ whole genome shotgun (WGS) entry which is preliminary data.</text>
</comment>
<feature type="region of interest" description="Disordered" evidence="1">
    <location>
        <begin position="229"/>
        <end position="259"/>
    </location>
</feature>
<dbReference type="EMBL" id="JXXN02002418">
    <property type="protein sequence ID" value="THD22966.1"/>
    <property type="molecule type" value="Genomic_DNA"/>
</dbReference>
<proteinExistence type="predicted"/>
<gene>
    <name evidence="2" type="ORF">D915_006049</name>
</gene>
<feature type="region of interest" description="Disordered" evidence="1">
    <location>
        <begin position="64"/>
        <end position="84"/>
    </location>
</feature>
<evidence type="ECO:0000256" key="1">
    <source>
        <dbReference type="SAM" id="MobiDB-lite"/>
    </source>
</evidence>
<sequence length="259" mass="28840">MYFSRLYYRETLKIVCLCCIALFLWKAFHFAIYCKSGTGTMDSINISKKGILKKKGAPFTRSNSVGLEGKFPPNPEVGGGGAETPKKRAVILDENGVWRPGEQDDNEHTEGRHQLQCSLADRIAGERVSYRLIQQRSLDFGLYHQLHKCSLDKATDSHERLDFTGNEEQCSTSSVSPPTLRPHTDDEVAGRLIVSHSPSEVAVLQMIHSKEVTKQFSLRDVLGHRVPELAEEEDSQADQNLLQDDIAPTSLLPKADASS</sequence>
<dbReference type="AlphaFoldDB" id="A0A4E0R7S8"/>
<dbReference type="Proteomes" id="UP000230066">
    <property type="component" value="Unassembled WGS sequence"/>
</dbReference>
<organism evidence="2 3">
    <name type="scientific">Fasciola hepatica</name>
    <name type="common">Liver fluke</name>
    <dbReference type="NCBI Taxonomy" id="6192"/>
    <lineage>
        <taxon>Eukaryota</taxon>
        <taxon>Metazoa</taxon>
        <taxon>Spiralia</taxon>
        <taxon>Lophotrochozoa</taxon>
        <taxon>Platyhelminthes</taxon>
        <taxon>Trematoda</taxon>
        <taxon>Digenea</taxon>
        <taxon>Plagiorchiida</taxon>
        <taxon>Echinostomata</taxon>
        <taxon>Echinostomatoidea</taxon>
        <taxon>Fasciolidae</taxon>
        <taxon>Fasciola</taxon>
    </lineage>
</organism>
<evidence type="ECO:0000313" key="2">
    <source>
        <dbReference type="EMBL" id="THD22966.1"/>
    </source>
</evidence>